<dbReference type="Pfam" id="PF00861">
    <property type="entry name" value="Ribosomal_L18p"/>
    <property type="match status" value="1"/>
</dbReference>
<dbReference type="PANTHER" id="PTHR12899">
    <property type="entry name" value="39S RIBOSOMAL PROTEIN L18, MITOCHONDRIAL"/>
    <property type="match status" value="1"/>
</dbReference>
<dbReference type="GO" id="GO:0003735">
    <property type="term" value="F:structural constituent of ribosome"/>
    <property type="evidence" value="ECO:0007669"/>
    <property type="project" value="InterPro"/>
</dbReference>
<comment type="similarity">
    <text evidence="1 7">Belongs to the universal ribosomal protein uL18 family.</text>
</comment>
<dbReference type="HAMAP" id="MF_01337_B">
    <property type="entry name" value="Ribosomal_uL18_B"/>
    <property type="match status" value="1"/>
</dbReference>
<sequence>MERTKTEKRISRHAKVRAKISGTAERPRISVFRSNRGLVVQFIDDVANKTILSAKTQEVKKIKGSKSEKSEKIGEALAKKAVAAGIKEAVFDRGGFQFHGRVKALAESLRKGGIKF</sequence>
<comment type="caution">
    <text evidence="8">The sequence shown here is derived from an EMBL/GenBank/DDBJ whole genome shotgun (WGS) entry which is preliminary data.</text>
</comment>
<comment type="subunit">
    <text evidence="7">Part of the 50S ribosomal subunit; part of the 5S rRNA/L5/L18/L25 subcomplex. Contacts the 5S and 23S rRNAs.</text>
</comment>
<dbReference type="FunFam" id="3.30.420.100:FF:000001">
    <property type="entry name" value="50S ribosomal protein L18"/>
    <property type="match status" value="1"/>
</dbReference>
<evidence type="ECO:0000256" key="1">
    <source>
        <dbReference type="ARBA" id="ARBA00007116"/>
    </source>
</evidence>
<accession>A0A0G0QRS8</accession>
<evidence type="ECO:0000313" key="8">
    <source>
        <dbReference type="EMBL" id="KKR40071.1"/>
    </source>
</evidence>
<dbReference type="InterPro" id="IPR057268">
    <property type="entry name" value="Ribosomal_L18"/>
</dbReference>
<evidence type="ECO:0000256" key="3">
    <source>
        <dbReference type="ARBA" id="ARBA00022884"/>
    </source>
</evidence>
<dbReference type="GO" id="GO:0006412">
    <property type="term" value="P:translation"/>
    <property type="evidence" value="ECO:0007669"/>
    <property type="project" value="UniProtKB-UniRule"/>
</dbReference>
<dbReference type="SUPFAM" id="SSF53137">
    <property type="entry name" value="Translational machinery components"/>
    <property type="match status" value="1"/>
</dbReference>
<evidence type="ECO:0000256" key="4">
    <source>
        <dbReference type="ARBA" id="ARBA00022980"/>
    </source>
</evidence>
<dbReference type="AlphaFoldDB" id="A0A0G0QRS8"/>
<evidence type="ECO:0000256" key="6">
    <source>
        <dbReference type="ARBA" id="ARBA00035197"/>
    </source>
</evidence>
<dbReference type="GO" id="GO:0008097">
    <property type="term" value="F:5S rRNA binding"/>
    <property type="evidence" value="ECO:0007669"/>
    <property type="project" value="TreeGrafter"/>
</dbReference>
<evidence type="ECO:0000256" key="7">
    <source>
        <dbReference type="HAMAP-Rule" id="MF_01337"/>
    </source>
</evidence>
<dbReference type="Proteomes" id="UP000034072">
    <property type="component" value="Unassembled WGS sequence"/>
</dbReference>
<dbReference type="Gene3D" id="3.30.420.100">
    <property type="match status" value="1"/>
</dbReference>
<dbReference type="InterPro" id="IPR004389">
    <property type="entry name" value="Ribosomal_uL18_bac-type"/>
</dbReference>
<evidence type="ECO:0000313" key="9">
    <source>
        <dbReference type="Proteomes" id="UP000034072"/>
    </source>
</evidence>
<keyword evidence="5 7" id="KW-0687">Ribonucleoprotein</keyword>
<dbReference type="CDD" id="cd00432">
    <property type="entry name" value="Ribosomal_L18_L5e"/>
    <property type="match status" value="1"/>
</dbReference>
<organism evidence="8 9">
    <name type="scientific">Candidatus Yanofskybacteria bacterium GW2011_GWE2_40_11</name>
    <dbReference type="NCBI Taxonomy" id="1619033"/>
    <lineage>
        <taxon>Bacteria</taxon>
        <taxon>Candidatus Yanofskyibacteriota</taxon>
    </lineage>
</organism>
<evidence type="ECO:0000256" key="5">
    <source>
        <dbReference type="ARBA" id="ARBA00023274"/>
    </source>
</evidence>
<dbReference type="EMBL" id="LBXZ01000010">
    <property type="protein sequence ID" value="KKR40071.1"/>
    <property type="molecule type" value="Genomic_DNA"/>
</dbReference>
<dbReference type="NCBIfam" id="TIGR00060">
    <property type="entry name" value="L18_bact"/>
    <property type="match status" value="1"/>
</dbReference>
<dbReference type="InterPro" id="IPR005484">
    <property type="entry name" value="Ribosomal_uL18_bac/plant/anim"/>
</dbReference>
<dbReference type="PATRIC" id="fig|1619033.3.peg.718"/>
<protein>
    <recommendedName>
        <fullName evidence="6 7">Large ribosomal subunit protein uL18</fullName>
    </recommendedName>
</protein>
<dbReference type="PANTHER" id="PTHR12899:SF3">
    <property type="entry name" value="LARGE RIBOSOMAL SUBUNIT PROTEIN UL18M"/>
    <property type="match status" value="1"/>
</dbReference>
<comment type="function">
    <text evidence="7">This is one of the proteins that bind and probably mediate the attachment of the 5S RNA into the large ribosomal subunit, where it forms part of the central protuberance.</text>
</comment>
<gene>
    <name evidence="7" type="primary">rplR</name>
    <name evidence="8" type="ORF">UT75_C0010G0010</name>
</gene>
<proteinExistence type="inferred from homology"/>
<name>A0A0G0QRS8_9BACT</name>
<dbReference type="GO" id="GO:0022625">
    <property type="term" value="C:cytosolic large ribosomal subunit"/>
    <property type="evidence" value="ECO:0007669"/>
    <property type="project" value="TreeGrafter"/>
</dbReference>
<evidence type="ECO:0000256" key="2">
    <source>
        <dbReference type="ARBA" id="ARBA00022730"/>
    </source>
</evidence>
<reference evidence="8 9" key="1">
    <citation type="journal article" date="2015" name="Nature">
        <title>rRNA introns, odd ribosomes, and small enigmatic genomes across a large radiation of phyla.</title>
        <authorList>
            <person name="Brown C.T."/>
            <person name="Hug L.A."/>
            <person name="Thomas B.C."/>
            <person name="Sharon I."/>
            <person name="Castelle C.J."/>
            <person name="Singh A."/>
            <person name="Wilkins M.J."/>
            <person name="Williams K.H."/>
            <person name="Banfield J.F."/>
        </authorList>
    </citation>
    <scope>NUCLEOTIDE SEQUENCE [LARGE SCALE GENOMIC DNA]</scope>
</reference>
<keyword evidence="2 7" id="KW-0699">rRNA-binding</keyword>
<keyword evidence="4 7" id="KW-0689">Ribosomal protein</keyword>
<keyword evidence="3 7" id="KW-0694">RNA-binding</keyword>